<sequence>MRNSMIAENNTYKITCTFKLPDLSSAHLNFLPIIGQFSDSWGRSNLPNCLLTWDKYTELNTIFTSEYSTDESIRFGLRLMSTFVYAERYRPENYWNWMREMSEGVRNNQKWTKNTRESASDVLYEIVMSDTRWNSY</sequence>
<reference evidence="1 2" key="2">
    <citation type="journal article" date="2011" name="PLoS Genet.">
        <title>Caenorhabditis briggsae recombinant inbred line genotypes reveal inter-strain incompatibility and the evolution of recombination.</title>
        <authorList>
            <person name="Ross J.A."/>
            <person name="Koboldt D.C."/>
            <person name="Staisch J.E."/>
            <person name="Chamberlin H.M."/>
            <person name="Gupta B.P."/>
            <person name="Miller R.D."/>
            <person name="Baird S.E."/>
            <person name="Haag E.S."/>
        </authorList>
    </citation>
    <scope>NUCLEOTIDE SEQUENCE [LARGE SCALE GENOMIC DNA]</scope>
    <source>
        <strain evidence="1 2">AF16</strain>
    </source>
</reference>
<dbReference type="EMBL" id="HE600919">
    <property type="protein sequence ID" value="CAP32247.1"/>
    <property type="molecule type" value="Genomic_DNA"/>
</dbReference>
<name>A8XHY1_CAEBR</name>
<dbReference type="CTD" id="8573208"/>
<protein>
    <submittedName>
        <fullName evidence="1">Protein CBG13363</fullName>
    </submittedName>
</protein>
<reference evidence="1 2" key="1">
    <citation type="journal article" date="2003" name="PLoS Biol.">
        <title>The genome sequence of Caenorhabditis briggsae: a platform for comparative genomics.</title>
        <authorList>
            <person name="Stein L.D."/>
            <person name="Bao Z."/>
            <person name="Blasiar D."/>
            <person name="Blumenthal T."/>
            <person name="Brent M.R."/>
            <person name="Chen N."/>
            <person name="Chinwalla A."/>
            <person name="Clarke L."/>
            <person name="Clee C."/>
            <person name="Coghlan A."/>
            <person name="Coulson A."/>
            <person name="D'Eustachio P."/>
            <person name="Fitch D.H."/>
            <person name="Fulton L.A."/>
            <person name="Fulton R.E."/>
            <person name="Griffiths-Jones S."/>
            <person name="Harris T.W."/>
            <person name="Hillier L.W."/>
            <person name="Kamath R."/>
            <person name="Kuwabara P.E."/>
            <person name="Mardis E.R."/>
            <person name="Marra M.A."/>
            <person name="Miner T.L."/>
            <person name="Minx P."/>
            <person name="Mullikin J.C."/>
            <person name="Plumb R.W."/>
            <person name="Rogers J."/>
            <person name="Schein J.E."/>
            <person name="Sohrmann M."/>
            <person name="Spieth J."/>
            <person name="Stajich J.E."/>
            <person name="Wei C."/>
            <person name="Willey D."/>
            <person name="Wilson R.K."/>
            <person name="Durbin R."/>
            <person name="Waterston R.H."/>
        </authorList>
    </citation>
    <scope>NUCLEOTIDE SEQUENCE [LARGE SCALE GENOMIC DNA]</scope>
    <source>
        <strain evidence="1 2">AF16</strain>
    </source>
</reference>
<accession>A8XHY1</accession>
<keyword evidence="2" id="KW-1185">Reference proteome</keyword>
<organism evidence="1 2">
    <name type="scientific">Caenorhabditis briggsae</name>
    <dbReference type="NCBI Taxonomy" id="6238"/>
    <lineage>
        <taxon>Eukaryota</taxon>
        <taxon>Metazoa</taxon>
        <taxon>Ecdysozoa</taxon>
        <taxon>Nematoda</taxon>
        <taxon>Chromadorea</taxon>
        <taxon>Rhabditida</taxon>
        <taxon>Rhabditina</taxon>
        <taxon>Rhabditomorpha</taxon>
        <taxon>Rhabditoidea</taxon>
        <taxon>Rhabditidae</taxon>
        <taxon>Peloderinae</taxon>
        <taxon>Caenorhabditis</taxon>
    </lineage>
</organism>
<proteinExistence type="predicted"/>
<dbReference type="WormBase" id="CBG13363">
    <property type="protein sequence ID" value="CBP17788"/>
    <property type="gene ID" value="WBGene00034141"/>
</dbReference>
<dbReference type="AlphaFoldDB" id="A8XHY1"/>
<dbReference type="HOGENOM" id="CLU_1877269_0_0_1"/>
<dbReference type="Proteomes" id="UP000008549">
    <property type="component" value="Unassembled WGS sequence"/>
</dbReference>
<evidence type="ECO:0000313" key="3">
    <source>
        <dbReference type="WormBase" id="CBG13363"/>
    </source>
</evidence>
<evidence type="ECO:0000313" key="1">
    <source>
        <dbReference type="EMBL" id="CAP32247.1"/>
    </source>
</evidence>
<dbReference type="GeneID" id="8573208"/>
<dbReference type="RefSeq" id="XP_002630000.1">
    <property type="nucleotide sequence ID" value="XM_002629954.1"/>
</dbReference>
<gene>
    <name evidence="1 3" type="ORF">CBG13363</name>
    <name evidence="1" type="ORF">CBG_13363</name>
</gene>
<evidence type="ECO:0000313" key="2">
    <source>
        <dbReference type="Proteomes" id="UP000008549"/>
    </source>
</evidence>
<dbReference type="KEGG" id="cbr:CBG_13363"/>
<dbReference type="InParanoid" id="A8XHY1"/>